<feature type="transmembrane region" description="Helical" evidence="11">
    <location>
        <begin position="28"/>
        <end position="51"/>
    </location>
</feature>
<feature type="compositionally biased region" description="Polar residues" evidence="10">
    <location>
        <begin position="127"/>
        <end position="137"/>
    </location>
</feature>
<evidence type="ECO:0000313" key="12">
    <source>
        <dbReference type="EMBL" id="KAK3262840.1"/>
    </source>
</evidence>
<feature type="region of interest" description="Disordered" evidence="10">
    <location>
        <begin position="117"/>
        <end position="139"/>
    </location>
</feature>
<organism evidence="12 13">
    <name type="scientific">Cymbomonas tetramitiformis</name>
    <dbReference type="NCBI Taxonomy" id="36881"/>
    <lineage>
        <taxon>Eukaryota</taxon>
        <taxon>Viridiplantae</taxon>
        <taxon>Chlorophyta</taxon>
        <taxon>Pyramimonadophyceae</taxon>
        <taxon>Pyramimonadales</taxon>
        <taxon>Pyramimonadaceae</taxon>
        <taxon>Cymbomonas</taxon>
    </lineage>
</organism>
<feature type="region of interest" description="Disordered" evidence="10">
    <location>
        <begin position="548"/>
        <end position="617"/>
    </location>
</feature>
<dbReference type="PANTHER" id="PTHR10125:SF31">
    <property type="entry name" value="P2X RECEPTOR E"/>
    <property type="match status" value="1"/>
</dbReference>
<evidence type="ECO:0000256" key="6">
    <source>
        <dbReference type="ARBA" id="ARBA00023065"/>
    </source>
</evidence>
<gene>
    <name evidence="12" type="ORF">CYMTET_28328</name>
</gene>
<evidence type="ECO:0000256" key="11">
    <source>
        <dbReference type="SAM" id="Phobius"/>
    </source>
</evidence>
<keyword evidence="8" id="KW-1071">Ligand-gated ion channel</keyword>
<comment type="similarity">
    <text evidence="2">Belongs to the P2X receptor family.</text>
</comment>
<dbReference type="GO" id="GO:0070588">
    <property type="term" value="P:calcium ion transmembrane transport"/>
    <property type="evidence" value="ECO:0007669"/>
    <property type="project" value="TreeGrafter"/>
</dbReference>
<evidence type="ECO:0000256" key="3">
    <source>
        <dbReference type="ARBA" id="ARBA00022448"/>
    </source>
</evidence>
<evidence type="ECO:0000256" key="1">
    <source>
        <dbReference type="ARBA" id="ARBA00004308"/>
    </source>
</evidence>
<keyword evidence="9" id="KW-0407">Ion channel</keyword>
<comment type="caution">
    <text evidence="12">The sequence shown here is derived from an EMBL/GenBank/DDBJ whole genome shotgun (WGS) entry which is preliminary data.</text>
</comment>
<protein>
    <submittedName>
        <fullName evidence="12">Uncharacterized protein</fullName>
    </submittedName>
</protein>
<keyword evidence="4 11" id="KW-0812">Transmembrane</keyword>
<dbReference type="GO" id="GO:0007165">
    <property type="term" value="P:signal transduction"/>
    <property type="evidence" value="ECO:0007669"/>
    <property type="project" value="UniProtKB-ARBA"/>
</dbReference>
<dbReference type="PANTHER" id="PTHR10125">
    <property type="entry name" value="P2X PURINOCEPTOR"/>
    <property type="match status" value="1"/>
</dbReference>
<sequence length="617" mass="69100">MSVWNVKDWDNVLTYTTPRTTIIRDRHLGLTALIFHIFVLLYIVFFEILFAKNYLLCERANGEVLAELHWSDGLTNDECAFLNMPRKTHSKVDISDYLVQNLETPFCSLINTTTRRRRLQQGENDDSQGPSQDNPRTMDTHANVKSASCIDVSGADIASSVSINMFTIPMVYIFQDTDGYELQYVRDLDQALAQLKMSVKSSAYQTSHTSKYGGQAEDLHIQLLDSDGNVVEACGRKDSFTGYGSNSWDILTMCTDQTIEQSDCVSDFGSDLVLSLGALLEAADIDADESFGEHALRTGNSQLYSQCINRVQYHGVMGWITADTWETIKLLSSLDSAQRNPEPYPRNSSLFFLGLRYEDIAELSYDDLVVLLSDYCESASLRSFGGALDVSMTHDNMQGSRGTWSGLAGPYFPDKIHTDARVSVQLSQRVGQRYYKTSSDTGRSYYTNDMVVTVGHYGEICQFDMSVLLTTLTSALGLLAFARVITDAIMVYALPLRNLYRKEKYHVTVDYSEVRDSVAASNRAANLWHVQSWKDVFHVGHGLHAKVRRTESGAVGSSRTKSDPYNDSLIPGQPSSEVPAEVLNYTLDYNQEDLEEDSKRGESMLEVKQAPVLEHAK</sequence>
<comment type="subcellular location">
    <subcellularLocation>
        <location evidence="1">Endomembrane system</location>
    </subcellularLocation>
</comment>
<dbReference type="InterPro" id="IPR059116">
    <property type="entry name" value="P2X_receptor"/>
</dbReference>
<evidence type="ECO:0000256" key="4">
    <source>
        <dbReference type="ARBA" id="ARBA00022692"/>
    </source>
</evidence>
<feature type="compositionally biased region" description="Polar residues" evidence="10">
    <location>
        <begin position="555"/>
        <end position="565"/>
    </location>
</feature>
<dbReference type="GO" id="GO:0035381">
    <property type="term" value="F:ATP-gated ion channel activity"/>
    <property type="evidence" value="ECO:0007669"/>
    <property type="project" value="TreeGrafter"/>
</dbReference>
<accession>A0AAE0FNC0</accession>
<name>A0AAE0FNC0_9CHLO</name>
<keyword evidence="6" id="KW-0406">Ion transport</keyword>
<evidence type="ECO:0000256" key="9">
    <source>
        <dbReference type="ARBA" id="ARBA00023303"/>
    </source>
</evidence>
<evidence type="ECO:0000256" key="7">
    <source>
        <dbReference type="ARBA" id="ARBA00023136"/>
    </source>
</evidence>
<keyword evidence="5 11" id="KW-1133">Transmembrane helix</keyword>
<reference evidence="12 13" key="1">
    <citation type="journal article" date="2015" name="Genome Biol. Evol.">
        <title>Comparative Genomics of a Bacterivorous Green Alga Reveals Evolutionary Causalities and Consequences of Phago-Mixotrophic Mode of Nutrition.</title>
        <authorList>
            <person name="Burns J.A."/>
            <person name="Paasch A."/>
            <person name="Narechania A."/>
            <person name="Kim E."/>
        </authorList>
    </citation>
    <scope>NUCLEOTIDE SEQUENCE [LARGE SCALE GENOMIC DNA]</scope>
    <source>
        <strain evidence="12 13">PLY_AMNH</strain>
    </source>
</reference>
<keyword evidence="3" id="KW-0813">Transport</keyword>
<dbReference type="GO" id="GO:0012505">
    <property type="term" value="C:endomembrane system"/>
    <property type="evidence" value="ECO:0007669"/>
    <property type="project" value="UniProtKB-SubCell"/>
</dbReference>
<evidence type="ECO:0000256" key="10">
    <source>
        <dbReference type="SAM" id="MobiDB-lite"/>
    </source>
</evidence>
<keyword evidence="13" id="KW-1185">Reference proteome</keyword>
<dbReference type="GO" id="GO:0031164">
    <property type="term" value="C:contractile vacuolar membrane"/>
    <property type="evidence" value="ECO:0007669"/>
    <property type="project" value="TreeGrafter"/>
</dbReference>
<evidence type="ECO:0000313" key="13">
    <source>
        <dbReference type="Proteomes" id="UP001190700"/>
    </source>
</evidence>
<evidence type="ECO:0000256" key="8">
    <source>
        <dbReference type="ARBA" id="ARBA00023286"/>
    </source>
</evidence>
<dbReference type="EMBL" id="LGRX02015924">
    <property type="protein sequence ID" value="KAK3262840.1"/>
    <property type="molecule type" value="Genomic_DNA"/>
</dbReference>
<proteinExistence type="inferred from homology"/>
<evidence type="ECO:0000256" key="5">
    <source>
        <dbReference type="ARBA" id="ARBA00022989"/>
    </source>
</evidence>
<keyword evidence="7 11" id="KW-0472">Membrane</keyword>
<dbReference type="Proteomes" id="UP001190700">
    <property type="component" value="Unassembled WGS sequence"/>
</dbReference>
<dbReference type="AlphaFoldDB" id="A0AAE0FNC0"/>
<evidence type="ECO:0000256" key="2">
    <source>
        <dbReference type="ARBA" id="ARBA00009848"/>
    </source>
</evidence>
<dbReference type="Gene3D" id="1.10.287.940">
    <property type="entry name" value="atp-gated p2x4 ion channel"/>
    <property type="match status" value="1"/>
</dbReference>